<feature type="region of interest" description="Disordered" evidence="7">
    <location>
        <begin position="439"/>
        <end position="474"/>
    </location>
</feature>
<feature type="transmembrane region" description="Helical" evidence="8">
    <location>
        <begin position="938"/>
        <end position="957"/>
    </location>
</feature>
<dbReference type="GO" id="GO:0016020">
    <property type="term" value="C:membrane"/>
    <property type="evidence" value="ECO:0007669"/>
    <property type="project" value="InterPro"/>
</dbReference>
<keyword evidence="8" id="KW-0472">Membrane</keyword>
<dbReference type="CDD" id="cd00077">
    <property type="entry name" value="HDc"/>
    <property type="match status" value="1"/>
</dbReference>
<reference evidence="10" key="1">
    <citation type="submission" date="2023-08" db="EMBL/GenBank/DDBJ databases">
        <authorList>
            <person name="Chen Y."/>
            <person name="Shah S."/>
            <person name="Dougan E. K."/>
            <person name="Thang M."/>
            <person name="Chan C."/>
        </authorList>
    </citation>
    <scope>NUCLEOTIDE SEQUENCE</scope>
</reference>
<feature type="binding site" evidence="4">
    <location>
        <begin position="1297"/>
        <end position="1301"/>
    </location>
    <ligand>
        <name>AMP</name>
        <dbReference type="ChEBI" id="CHEBI:456215"/>
    </ligand>
</feature>
<feature type="transmembrane region" description="Helical" evidence="8">
    <location>
        <begin position="1000"/>
        <end position="1019"/>
    </location>
</feature>
<keyword evidence="8" id="KW-1133">Transmembrane helix</keyword>
<feature type="binding site" evidence="5">
    <location>
        <position position="1339"/>
    </location>
    <ligand>
        <name>Zn(2+)</name>
        <dbReference type="ChEBI" id="CHEBI:29105"/>
        <label>1</label>
    </ligand>
</feature>
<comment type="caution">
    <text evidence="10">The sequence shown here is derived from an EMBL/GenBank/DDBJ whole genome shotgun (WGS) entry which is preliminary data.</text>
</comment>
<name>A0AA36N8S6_9DINO</name>
<evidence type="ECO:0000256" key="3">
    <source>
        <dbReference type="PIRSR" id="PIRSR623088-1"/>
    </source>
</evidence>
<feature type="transmembrane region" description="Helical" evidence="8">
    <location>
        <begin position="634"/>
        <end position="655"/>
    </location>
</feature>
<dbReference type="PROSITE" id="PS00126">
    <property type="entry name" value="PDEASE_I_1"/>
    <property type="match status" value="1"/>
</dbReference>
<evidence type="ECO:0000256" key="2">
    <source>
        <dbReference type="ARBA" id="ARBA00022801"/>
    </source>
</evidence>
<feature type="compositionally biased region" description="Low complexity" evidence="7">
    <location>
        <begin position="1186"/>
        <end position="1195"/>
    </location>
</feature>
<feature type="transmembrane region" description="Helical" evidence="8">
    <location>
        <begin position="675"/>
        <end position="696"/>
    </location>
</feature>
<comment type="cofactor">
    <cofactor evidence="6">
        <name>a divalent metal cation</name>
        <dbReference type="ChEBI" id="CHEBI:60240"/>
    </cofactor>
    <text evidence="6">Binds 2 divalent metal cations per subunit. Site 1 may preferentially bind zinc ions, while site 2 has a preference for magnesium and/or manganese ions.</text>
</comment>
<dbReference type="Pfam" id="PF02714">
    <property type="entry name" value="RSN1_7TM"/>
    <property type="match status" value="1"/>
</dbReference>
<dbReference type="InterPro" id="IPR003864">
    <property type="entry name" value="CSC1/OSCA1-like_7TM"/>
</dbReference>
<dbReference type="EC" id="3.1.4.-" evidence="6"/>
<feature type="transmembrane region" description="Helical" evidence="8">
    <location>
        <begin position="210"/>
        <end position="237"/>
    </location>
</feature>
<dbReference type="GO" id="GO:0046872">
    <property type="term" value="F:metal ion binding"/>
    <property type="evidence" value="ECO:0007669"/>
    <property type="project" value="UniProtKB-KW"/>
</dbReference>
<dbReference type="Gene3D" id="1.10.1300.10">
    <property type="entry name" value="3'5'-cyclic nucleotide phosphodiesterase, catalytic domain"/>
    <property type="match status" value="1"/>
</dbReference>
<dbReference type="GO" id="GO:0004114">
    <property type="term" value="F:3',5'-cyclic-nucleotide phosphodiesterase activity"/>
    <property type="evidence" value="ECO:0007669"/>
    <property type="project" value="InterPro"/>
</dbReference>
<keyword evidence="1 5" id="KW-0479">Metal-binding</keyword>
<feature type="transmembrane region" description="Helical" evidence="8">
    <location>
        <begin position="810"/>
        <end position="830"/>
    </location>
</feature>
<dbReference type="EMBL" id="CAUJNA010003297">
    <property type="protein sequence ID" value="CAJ1398377.1"/>
    <property type="molecule type" value="Genomic_DNA"/>
</dbReference>
<feature type="transmembrane region" description="Helical" evidence="8">
    <location>
        <begin position="757"/>
        <end position="790"/>
    </location>
</feature>
<feature type="binding site" evidence="5">
    <location>
        <position position="1301"/>
    </location>
    <ligand>
        <name>Zn(2+)</name>
        <dbReference type="ChEBI" id="CHEBI:29105"/>
        <label>1</label>
    </ligand>
</feature>
<feature type="binding site" evidence="4">
    <location>
        <position position="1340"/>
    </location>
    <ligand>
        <name>AMP</name>
        <dbReference type="ChEBI" id="CHEBI:456215"/>
    </ligand>
</feature>
<dbReference type="PROSITE" id="PS51845">
    <property type="entry name" value="PDEASE_I_2"/>
    <property type="match status" value="1"/>
</dbReference>
<gene>
    <name evidence="10" type="ORF">EVOR1521_LOCUS22186</name>
</gene>
<feature type="compositionally biased region" description="Polar residues" evidence="7">
    <location>
        <begin position="463"/>
        <end position="474"/>
    </location>
</feature>
<feature type="binding site" evidence="4">
    <location>
        <position position="1479"/>
    </location>
    <ligand>
        <name>AMP</name>
        <dbReference type="ChEBI" id="CHEBI:456215"/>
    </ligand>
</feature>
<feature type="compositionally biased region" description="Basic and acidic residues" evidence="7">
    <location>
        <begin position="1738"/>
        <end position="1768"/>
    </location>
</feature>
<evidence type="ECO:0000256" key="7">
    <source>
        <dbReference type="SAM" id="MobiDB-lite"/>
    </source>
</evidence>
<accession>A0AA36N8S6</accession>
<feature type="region of interest" description="Disordered" evidence="7">
    <location>
        <begin position="1738"/>
        <end position="1769"/>
    </location>
</feature>
<dbReference type="GO" id="GO:0007165">
    <property type="term" value="P:signal transduction"/>
    <property type="evidence" value="ECO:0007669"/>
    <property type="project" value="InterPro"/>
</dbReference>
<feature type="domain" description="PDEase" evidence="9">
    <location>
        <begin position="1220"/>
        <end position="1576"/>
    </location>
</feature>
<proteinExistence type="inferred from homology"/>
<dbReference type="PRINTS" id="PR00387">
    <property type="entry name" value="PDIESTERASE1"/>
</dbReference>
<dbReference type="InterPro" id="IPR032880">
    <property type="entry name" value="CSC1/OSCA1-like_N"/>
</dbReference>
<sequence length="1860" mass="205438">MVLPDVAGEEYTSPLPEVLGSSGKGGPGKSERRKLSPPRLPEPSSRQATPERPPAKVHFSEDFSQDGNPENLDAGKAEPKPPSRWQYPSQRSLAVCPERGARPRFGRCFRSAEDVAQVHVTVSCTDLVIEESTVRNNQVEGLVLAVALNFLSLFVAVLLMWLISRCKRGYRVLVPKKSGGGRLGLPHEWFRDAYKIQYDDMDQISIDGQVVIRLCLLGLKFSAFGTLVACVLVPIYASTKGPQTGVLAYSMSNLTSQDDDYVFWIVVVGAYLLVLNFFWLIRAEWRYFIKLRQDHFMRRATGKEGEGSAQAQYSLIVERLPKKFQDTVSVAGLFSQIFPRQVHSAVAQRDTLLFYHLRALKRTSDSIVVCTCCQGCVHRQLEKTVQLERAVARRYRQAEKYVSDFAMDGQVDPELRENLMQQMPGLQVPLSLPGVKGVFGGETAEQGDEEAPRERRKPRLQRSQHLNPESECPPSSTAFVTLKKLADRVLAEQIPLFDAGQDEAGMESIIVAPAPEARAIIWENVQLPVDQVLQRQTVGRALCVVGILFWSIPITSIQALSSQQLLQAMLSAEALEWFQTHAGVVYSLIVGYFTVLALLVLLVILPIALNFIGVFVEARKSRTEVDKSVMQRNLWFQFFSLWLMVFSSSLANSVWQIMDHPGCLATILGNAIPQVSVYFTTFVIARIGLSLPLLLLRLDALKSLIVLPRRSAPNKESGASSSTDDGSASSSESDEASETPVAPVYCYFASEVTNITIVFVLALMYCVVAPIMMPACMIYFGLAFGVYKWLFVHVYSKEIDLLGECWYPVFWGLIVGMAFGTVSLAGLAAVQKGPRSPHCIALWVLSFSVGFFANHCQKTFKKHCSVLPFRAAVQADESGASRDLNFTRSWAISLPMKLGARSQEPMGRFLAAAAVLPPAVAGQLLLRTAAGAEFSSCVAELAAVLGGMIQFLLLLGVSKPENFPIPMMLSFAIGLGHAVGVGTVSVILEEDVEDTTITGIWLISLFIFIMAGATAQLAWGVSFQSEQTLQTSKALRRLRNSIQEASPQDVELMDGGPMVISHYEETMKQVDAIWDALRYRPTLSEEVIFELGTAFHNVKGTLTSGKLYKTEVKGGLSLPPALPLMSSISESSQHNSQQLQYFRQVQSALDSERVENIRQRGSSQSHSDDVEGVDLPHTIPGHSKTAPRGARSARSSVSIAADEQLQFLAQLHAGCHNDLTENELPEPMDKREATLAELGRWKFDAYAFERHHGNALLHAGFRIGSELLTEAGVTNFALPLRCFLQDLQRQYHTVPYHNYIHAADVLSSCTYFLSQDRRVSRAPLPALPRLATFVAAVIHDVGHFGRSNRYHVASHDPVAVLYNDQSPLENMHCTIGFSLLRQPQAALFRRPHMAMAEEDGCSGLPDADFTLLRRIVIEAVLATDMSKHFETLSRFKAAINYTESGDKNDISMPSEPSIYTESAADRAVRVVSVYLKAADIGHAGKPLDITRRMTIRIHMEFFSQGDEERELGLPISPLCDRNEVNIAISQVGFLRHLVTPLYKAVHFYITSDDFLIDCLNRLEANLNHWQSAEPCVTTQDVPDTHIEGIESVSPAIFSPGVFPQSQIVNLITGPRPLLQGMGLMDAQLYCCEALSAKLSEILILLVAVPQNGGFADFGPAEENLPESTRQALARLEGALTRTSYSDACCHGRRTSELRAPASATAKAAPAARTLAKRQNSWASTYSESFTRFDCDHYKKKERPSSEPRPLGAEKERQERRKMEREAKQQEVIARARALEEQNRNGSYLQRDLGPLQGSLRELAIALGAGSAKATFVGGPASCNWKSEAKSSFAVDVFSKTNAAKYELPVQLVSLAKHKNT</sequence>
<feature type="transmembrane region" description="Helical" evidence="8">
    <location>
        <begin position="963"/>
        <end position="988"/>
    </location>
</feature>
<feature type="transmembrane region" description="Helical" evidence="8">
    <location>
        <begin position="584"/>
        <end position="613"/>
    </location>
</feature>
<feature type="transmembrane region" description="Helical" evidence="8">
    <location>
        <begin position="541"/>
        <end position="560"/>
    </location>
</feature>
<feature type="active site" description="Proton donor" evidence="3">
    <location>
        <position position="1297"/>
    </location>
</feature>
<evidence type="ECO:0000313" key="11">
    <source>
        <dbReference type="Proteomes" id="UP001178507"/>
    </source>
</evidence>
<dbReference type="Pfam" id="PF13967">
    <property type="entry name" value="RSN1_TM"/>
    <property type="match status" value="1"/>
</dbReference>
<feature type="binding site" evidence="5">
    <location>
        <position position="1340"/>
    </location>
    <ligand>
        <name>Zn(2+)</name>
        <dbReference type="ChEBI" id="CHEBI:29105"/>
        <label>1</label>
    </ligand>
</feature>
<evidence type="ECO:0000259" key="9">
    <source>
        <dbReference type="PROSITE" id="PS51845"/>
    </source>
</evidence>
<dbReference type="InterPro" id="IPR036971">
    <property type="entry name" value="PDEase_catalytic_dom_sf"/>
</dbReference>
<dbReference type="PANTHER" id="PTHR11347">
    <property type="entry name" value="CYCLIC NUCLEOTIDE PHOSPHODIESTERASE"/>
    <property type="match status" value="1"/>
</dbReference>
<evidence type="ECO:0000256" key="8">
    <source>
        <dbReference type="SAM" id="Phobius"/>
    </source>
</evidence>
<dbReference type="Pfam" id="PF00233">
    <property type="entry name" value="PDEase_I"/>
    <property type="match status" value="1"/>
</dbReference>
<dbReference type="InterPro" id="IPR002073">
    <property type="entry name" value="PDEase_catalytic_dom"/>
</dbReference>
<feature type="region of interest" description="Disordered" evidence="7">
    <location>
        <begin position="712"/>
        <end position="735"/>
    </location>
</feature>
<feature type="transmembrane region" description="Helical" evidence="8">
    <location>
        <begin position="142"/>
        <end position="163"/>
    </location>
</feature>
<evidence type="ECO:0000256" key="4">
    <source>
        <dbReference type="PIRSR" id="PIRSR623088-2"/>
    </source>
</evidence>
<feature type="region of interest" description="Disordered" evidence="7">
    <location>
        <begin position="1"/>
        <end position="91"/>
    </location>
</feature>
<keyword evidence="2 6" id="KW-0378">Hydrolase</keyword>
<evidence type="ECO:0000256" key="5">
    <source>
        <dbReference type="PIRSR" id="PIRSR623088-3"/>
    </source>
</evidence>
<comment type="similarity">
    <text evidence="6">Belongs to the cyclic nucleotide phosphodiesterase family.</text>
</comment>
<feature type="binding site" evidence="4">
    <location>
        <position position="1530"/>
    </location>
    <ligand>
        <name>AMP</name>
        <dbReference type="ChEBI" id="CHEBI:456215"/>
    </ligand>
</feature>
<feature type="transmembrane region" description="Helical" evidence="8">
    <location>
        <begin position="261"/>
        <end position="281"/>
    </location>
</feature>
<protein>
    <recommendedName>
        <fullName evidence="6">Phosphodiesterase</fullName>
        <ecNumber evidence="6">3.1.4.-</ecNumber>
    </recommendedName>
</protein>
<dbReference type="SUPFAM" id="SSF109604">
    <property type="entry name" value="HD-domain/PDEase-like"/>
    <property type="match status" value="1"/>
</dbReference>
<dbReference type="InterPro" id="IPR023088">
    <property type="entry name" value="PDEase"/>
</dbReference>
<feature type="compositionally biased region" description="Low complexity" evidence="7">
    <location>
        <begin position="716"/>
        <end position="731"/>
    </location>
</feature>
<keyword evidence="11" id="KW-1185">Reference proteome</keyword>
<organism evidence="10 11">
    <name type="scientific">Effrenium voratum</name>
    <dbReference type="NCBI Taxonomy" id="2562239"/>
    <lineage>
        <taxon>Eukaryota</taxon>
        <taxon>Sar</taxon>
        <taxon>Alveolata</taxon>
        <taxon>Dinophyceae</taxon>
        <taxon>Suessiales</taxon>
        <taxon>Symbiodiniaceae</taxon>
        <taxon>Effrenium</taxon>
    </lineage>
</organism>
<evidence type="ECO:0000256" key="6">
    <source>
        <dbReference type="RuleBase" id="RU363067"/>
    </source>
</evidence>
<dbReference type="InterPro" id="IPR023174">
    <property type="entry name" value="PDEase_CS"/>
</dbReference>
<dbReference type="Proteomes" id="UP001178507">
    <property type="component" value="Unassembled WGS sequence"/>
</dbReference>
<evidence type="ECO:0000313" key="10">
    <source>
        <dbReference type="EMBL" id="CAJ1398377.1"/>
    </source>
</evidence>
<keyword evidence="8" id="KW-0812">Transmembrane</keyword>
<feature type="binding site" evidence="5">
    <location>
        <position position="1479"/>
    </location>
    <ligand>
        <name>Zn(2+)</name>
        <dbReference type="ChEBI" id="CHEBI:29105"/>
        <label>1</label>
    </ligand>
</feature>
<dbReference type="InterPro" id="IPR003607">
    <property type="entry name" value="HD/PDEase_dom"/>
</dbReference>
<feature type="binding site" evidence="5">
    <location>
        <position position="1340"/>
    </location>
    <ligand>
        <name>Zn(2+)</name>
        <dbReference type="ChEBI" id="CHEBI:29105"/>
        <label>2</label>
    </ligand>
</feature>
<feature type="region of interest" description="Disordered" evidence="7">
    <location>
        <begin position="1153"/>
        <end position="1195"/>
    </location>
</feature>
<evidence type="ECO:0000256" key="1">
    <source>
        <dbReference type="ARBA" id="ARBA00022723"/>
    </source>
</evidence>